<dbReference type="InterPro" id="IPR036259">
    <property type="entry name" value="MFS_trans_sf"/>
</dbReference>
<dbReference type="EMBL" id="ML741789">
    <property type="protein sequence ID" value="KAE8327843.1"/>
    <property type="molecule type" value="Genomic_DNA"/>
</dbReference>
<accession>A0A5N6X4V6</accession>
<keyword evidence="3 5" id="KW-1133">Transmembrane helix</keyword>
<keyword evidence="4 5" id="KW-0472">Membrane</keyword>
<dbReference type="GO" id="GO:0022857">
    <property type="term" value="F:transmembrane transporter activity"/>
    <property type="evidence" value="ECO:0007669"/>
    <property type="project" value="TreeGrafter"/>
</dbReference>
<dbReference type="GO" id="GO:0005886">
    <property type="term" value="C:plasma membrane"/>
    <property type="evidence" value="ECO:0007669"/>
    <property type="project" value="TreeGrafter"/>
</dbReference>
<sequence>MSPLLSPQLGIPNRPRESIEWSYLSRSQVGSEDVVAHRGISALSKPFIEKISDIKSRPYTYTLVLSFYVFGYIIVATCRTIAGYVVDVFVVIGSSGLDLTNDNIVADLTPLEWHGFMSSMISTPFIINPWFVAKIVDPIDTKGHWRWGYGMFAIIPVALGPAIATLIYLDCEAKQNGIVNIASSNVTRRAAGNFAERESRDVPRGTVSARAAGPSELWMQSVRRILDELDAFGLALLGFGWSLLLLPFFSQDLRGWWLAKPLAYRPDDHWGPPDRLCHL</sequence>
<dbReference type="Proteomes" id="UP000325945">
    <property type="component" value="Unassembled WGS sequence"/>
</dbReference>
<dbReference type="SUPFAM" id="SSF103473">
    <property type="entry name" value="MFS general substrate transporter"/>
    <property type="match status" value="1"/>
</dbReference>
<evidence type="ECO:0000256" key="4">
    <source>
        <dbReference type="ARBA" id="ARBA00023136"/>
    </source>
</evidence>
<keyword evidence="7" id="KW-1185">Reference proteome</keyword>
<feature type="transmembrane region" description="Helical" evidence="5">
    <location>
        <begin position="147"/>
        <end position="169"/>
    </location>
</feature>
<dbReference type="Gene3D" id="1.20.1250.20">
    <property type="entry name" value="MFS general substrate transporter like domains"/>
    <property type="match status" value="1"/>
</dbReference>
<organism evidence="6 7">
    <name type="scientific">Aspergillus sergii</name>
    <dbReference type="NCBI Taxonomy" id="1034303"/>
    <lineage>
        <taxon>Eukaryota</taxon>
        <taxon>Fungi</taxon>
        <taxon>Dikarya</taxon>
        <taxon>Ascomycota</taxon>
        <taxon>Pezizomycotina</taxon>
        <taxon>Eurotiomycetes</taxon>
        <taxon>Eurotiomycetidae</taxon>
        <taxon>Eurotiales</taxon>
        <taxon>Aspergillaceae</taxon>
        <taxon>Aspergillus</taxon>
        <taxon>Aspergillus subgen. Circumdati</taxon>
    </lineage>
</organism>
<proteinExistence type="predicted"/>
<feature type="transmembrane region" description="Helical" evidence="5">
    <location>
        <begin position="229"/>
        <end position="249"/>
    </location>
</feature>
<comment type="subcellular location">
    <subcellularLocation>
        <location evidence="1">Membrane</location>
        <topology evidence="1">Multi-pass membrane protein</topology>
    </subcellularLocation>
</comment>
<evidence type="ECO:0000313" key="6">
    <source>
        <dbReference type="EMBL" id="KAE8327843.1"/>
    </source>
</evidence>
<evidence type="ECO:0000256" key="2">
    <source>
        <dbReference type="ARBA" id="ARBA00022692"/>
    </source>
</evidence>
<keyword evidence="2 5" id="KW-0812">Transmembrane</keyword>
<reference evidence="7" key="1">
    <citation type="submission" date="2019-04" db="EMBL/GenBank/DDBJ databases">
        <title>Friends and foes A comparative genomics studyof 23 Aspergillus species from section Flavi.</title>
        <authorList>
            <consortium name="DOE Joint Genome Institute"/>
            <person name="Kjaerbolling I."/>
            <person name="Vesth T."/>
            <person name="Frisvad J.C."/>
            <person name="Nybo J.L."/>
            <person name="Theobald S."/>
            <person name="Kildgaard S."/>
            <person name="Isbrandt T."/>
            <person name="Kuo A."/>
            <person name="Sato A."/>
            <person name="Lyhne E.K."/>
            <person name="Kogle M.E."/>
            <person name="Wiebenga A."/>
            <person name="Kun R.S."/>
            <person name="Lubbers R.J."/>
            <person name="Makela M.R."/>
            <person name="Barry K."/>
            <person name="Chovatia M."/>
            <person name="Clum A."/>
            <person name="Daum C."/>
            <person name="Haridas S."/>
            <person name="He G."/>
            <person name="LaButti K."/>
            <person name="Lipzen A."/>
            <person name="Mondo S."/>
            <person name="Riley R."/>
            <person name="Salamov A."/>
            <person name="Simmons B.A."/>
            <person name="Magnuson J.K."/>
            <person name="Henrissat B."/>
            <person name="Mortensen U.H."/>
            <person name="Larsen T.O."/>
            <person name="Devries R.P."/>
            <person name="Grigoriev I.V."/>
            <person name="Machida M."/>
            <person name="Baker S.E."/>
            <person name="Andersen M.R."/>
        </authorList>
    </citation>
    <scope>NUCLEOTIDE SEQUENCE [LARGE SCALE GENOMIC DNA]</scope>
    <source>
        <strain evidence="7">CBS 130017</strain>
    </source>
</reference>
<evidence type="ECO:0008006" key="8">
    <source>
        <dbReference type="Google" id="ProtNLM"/>
    </source>
</evidence>
<dbReference type="AlphaFoldDB" id="A0A5N6X4V6"/>
<evidence type="ECO:0000256" key="3">
    <source>
        <dbReference type="ARBA" id="ARBA00022989"/>
    </source>
</evidence>
<gene>
    <name evidence="6" type="ORF">BDV39DRAFT_204557</name>
</gene>
<feature type="transmembrane region" description="Helical" evidence="5">
    <location>
        <begin position="58"/>
        <end position="75"/>
    </location>
</feature>
<dbReference type="PANTHER" id="PTHR23501:SF58">
    <property type="entry name" value="LOW AFFINITY HEME TRANSPORTER STR3"/>
    <property type="match status" value="1"/>
</dbReference>
<dbReference type="PANTHER" id="PTHR23501">
    <property type="entry name" value="MAJOR FACILITATOR SUPERFAMILY"/>
    <property type="match status" value="1"/>
</dbReference>
<name>A0A5N6X4V6_9EURO</name>
<evidence type="ECO:0000313" key="7">
    <source>
        <dbReference type="Proteomes" id="UP000325945"/>
    </source>
</evidence>
<evidence type="ECO:0000256" key="5">
    <source>
        <dbReference type="SAM" id="Phobius"/>
    </source>
</evidence>
<protein>
    <recommendedName>
        <fullName evidence="8">Major facilitator superfamily domain-containing protein</fullName>
    </recommendedName>
</protein>
<evidence type="ECO:0000256" key="1">
    <source>
        <dbReference type="ARBA" id="ARBA00004141"/>
    </source>
</evidence>